<keyword evidence="3" id="KW-1185">Reference proteome</keyword>
<dbReference type="STRING" id="1212491.LFA_2481"/>
<dbReference type="Pfam" id="PF00583">
    <property type="entry name" value="Acetyltransf_1"/>
    <property type="match status" value="1"/>
</dbReference>
<proteinExistence type="predicted"/>
<dbReference type="InterPro" id="IPR016181">
    <property type="entry name" value="Acyl_CoA_acyltransferase"/>
</dbReference>
<dbReference type="InterPro" id="IPR007344">
    <property type="entry name" value="GrpB/CoaE"/>
</dbReference>
<dbReference type="KEGG" id="lfa:LFA_2481"/>
<dbReference type="RefSeq" id="WP_045096276.1">
    <property type="nucleotide sequence ID" value="NZ_LN614827.1"/>
</dbReference>
<evidence type="ECO:0000313" key="3">
    <source>
        <dbReference type="Proteomes" id="UP000032430"/>
    </source>
</evidence>
<dbReference type="Gene3D" id="3.40.630.30">
    <property type="match status" value="1"/>
</dbReference>
<dbReference type="PANTHER" id="PTHR34822">
    <property type="entry name" value="GRPB DOMAIN PROTEIN (AFU_ORTHOLOGUE AFUA_1G01530)"/>
    <property type="match status" value="1"/>
</dbReference>
<dbReference type="Gene3D" id="3.30.460.10">
    <property type="entry name" value="Beta Polymerase, domain 2"/>
    <property type="match status" value="1"/>
</dbReference>
<organism evidence="2 3">
    <name type="scientific">Legionella fallonii LLAP-10</name>
    <dbReference type="NCBI Taxonomy" id="1212491"/>
    <lineage>
        <taxon>Bacteria</taxon>
        <taxon>Pseudomonadati</taxon>
        <taxon>Pseudomonadota</taxon>
        <taxon>Gammaproteobacteria</taxon>
        <taxon>Legionellales</taxon>
        <taxon>Legionellaceae</taxon>
        <taxon>Legionella</taxon>
    </lineage>
</organism>
<dbReference type="PANTHER" id="PTHR34822:SF1">
    <property type="entry name" value="GRPB FAMILY PROTEIN"/>
    <property type="match status" value="1"/>
</dbReference>
<dbReference type="Pfam" id="PF04229">
    <property type="entry name" value="GrpB"/>
    <property type="match status" value="1"/>
</dbReference>
<dbReference type="PROSITE" id="PS51186">
    <property type="entry name" value="GNAT"/>
    <property type="match status" value="1"/>
</dbReference>
<dbReference type="OrthoDB" id="9799092at2"/>
<dbReference type="SUPFAM" id="SSF55729">
    <property type="entry name" value="Acyl-CoA N-acyltransferases (Nat)"/>
    <property type="match status" value="1"/>
</dbReference>
<dbReference type="SUPFAM" id="SSF81301">
    <property type="entry name" value="Nucleotidyltransferase"/>
    <property type="match status" value="1"/>
</dbReference>
<dbReference type="HOGENOM" id="CLU_871246_0_0_6"/>
<dbReference type="EMBL" id="LN614827">
    <property type="protein sequence ID" value="CEG57854.1"/>
    <property type="molecule type" value="Genomic_DNA"/>
</dbReference>
<dbReference type="AlphaFoldDB" id="A0A098G7A5"/>
<dbReference type="InterPro" id="IPR043519">
    <property type="entry name" value="NT_sf"/>
</dbReference>
<accession>A0A098G7A5</accession>
<feature type="domain" description="N-acetyltransferase" evidence="1">
    <location>
        <begin position="173"/>
        <end position="316"/>
    </location>
</feature>
<gene>
    <name evidence="2" type="ORF">LFA_2481</name>
</gene>
<dbReference type="GO" id="GO:0016747">
    <property type="term" value="F:acyltransferase activity, transferring groups other than amino-acyl groups"/>
    <property type="evidence" value="ECO:0007669"/>
    <property type="project" value="InterPro"/>
</dbReference>
<dbReference type="CDD" id="cd04301">
    <property type="entry name" value="NAT_SF"/>
    <property type="match status" value="1"/>
</dbReference>
<name>A0A098G7A5_9GAMM</name>
<evidence type="ECO:0000313" key="2">
    <source>
        <dbReference type="EMBL" id="CEG57854.1"/>
    </source>
</evidence>
<sequence length="321" mass="37067">MSTQRIIEVVPYNPEWPNLYNMEASRIKEALGENCIGIHHIGSTSVPGLAAKPVIDMIPVVRDIMKVDNSNNAMPLLGYEAKGEYGIAFRRYFQKGAEFRTHHAHVFEEGCPEIERHLKFRDWMSSHPTDRDAYAALKQELAKNHPNDIMAYCLGKEAFIADIDNKAGCFGLRIVKSLTPREWEAVRHFRQHYFFDKVPVSDPYTWTFDHEAHVHFILYKGTQIKGYAHIQFWPEQRAALRIMVIEEHSRNQGIGGAFLKLCERWLYQQGIVVLQMESSPEAKKFYVHQGYIEMPFNDPENGLSFPQDIPMGKMLVKNNIT</sequence>
<dbReference type="InterPro" id="IPR000182">
    <property type="entry name" value="GNAT_dom"/>
</dbReference>
<evidence type="ECO:0000259" key="1">
    <source>
        <dbReference type="PROSITE" id="PS51186"/>
    </source>
</evidence>
<dbReference type="Proteomes" id="UP000032430">
    <property type="component" value="Chromosome I"/>
</dbReference>
<protein>
    <recommendedName>
        <fullName evidence="1">N-acetyltransferase domain-containing protein</fullName>
    </recommendedName>
</protein>
<reference evidence="3" key="1">
    <citation type="submission" date="2014-09" db="EMBL/GenBank/DDBJ databases">
        <authorList>
            <person name="Gomez-Valero L."/>
        </authorList>
    </citation>
    <scope>NUCLEOTIDE SEQUENCE [LARGE SCALE GENOMIC DNA]</scope>
    <source>
        <strain evidence="3">ATCC700992</strain>
    </source>
</reference>